<dbReference type="EMBL" id="UOFU01000042">
    <property type="protein sequence ID" value="VAW94038.1"/>
    <property type="molecule type" value="Genomic_DNA"/>
</dbReference>
<feature type="region of interest" description="Disordered" evidence="1">
    <location>
        <begin position="1"/>
        <end position="50"/>
    </location>
</feature>
<sequence>MAIDDSSDHPGDNDRTVFIPRPGGRSAIPSAPTPPPAPPPPPSYIAPEQSSFTSSGINPLVGAASALLKLASSTSSMVSHDDIEGLRRQAMDEIKGFEGKARALGLANDVTYTGRYVLCAFIDESVLNTIWGSSSVWAQQGLLSSLHNETSGGETFFVILDRLLKDPNASLELLELMFVCISLGFKGRYGVVDRGQEKLEELRNVVFEHIRRRRGEFPRELSPHWQSQSGQKRGLRQFIPLWVVVAVASAILLAIFIGFTVVLEERSEPVYESLENIASPKPSTAQPEP</sequence>
<evidence type="ECO:0000256" key="2">
    <source>
        <dbReference type="SAM" id="Phobius"/>
    </source>
</evidence>
<dbReference type="NCBIfam" id="TIGR03349">
    <property type="entry name" value="IV_VI_DotU"/>
    <property type="match status" value="1"/>
</dbReference>
<keyword evidence="2" id="KW-1133">Transmembrane helix</keyword>
<proteinExistence type="predicted"/>
<dbReference type="InterPro" id="IPR017732">
    <property type="entry name" value="T4/T6SS_DotU"/>
</dbReference>
<dbReference type="AlphaFoldDB" id="A0A3B0ZKV6"/>
<evidence type="ECO:0000313" key="4">
    <source>
        <dbReference type="EMBL" id="VAW94038.1"/>
    </source>
</evidence>
<protein>
    <submittedName>
        <fullName evidence="4">Outer membrane protein ImpK/VasF, OmpA/MotB domain</fullName>
    </submittedName>
</protein>
<accession>A0A3B0ZKV6</accession>
<dbReference type="InterPro" id="IPR038522">
    <property type="entry name" value="T4/T6SS_DotU_sf"/>
</dbReference>
<evidence type="ECO:0000256" key="1">
    <source>
        <dbReference type="SAM" id="MobiDB-lite"/>
    </source>
</evidence>
<feature type="transmembrane region" description="Helical" evidence="2">
    <location>
        <begin position="241"/>
        <end position="263"/>
    </location>
</feature>
<dbReference type="PANTHER" id="PTHR38033:SF1">
    <property type="entry name" value="DOTU FAMILY TYPE IV_VI SECRETION SYSTEM PROTEIN"/>
    <property type="match status" value="1"/>
</dbReference>
<dbReference type="Pfam" id="PF09850">
    <property type="entry name" value="DotU"/>
    <property type="match status" value="1"/>
</dbReference>
<keyword evidence="2" id="KW-0472">Membrane</keyword>
<reference evidence="4" key="1">
    <citation type="submission" date="2018-06" db="EMBL/GenBank/DDBJ databases">
        <authorList>
            <person name="Zhirakovskaya E."/>
        </authorList>
    </citation>
    <scope>NUCLEOTIDE SEQUENCE</scope>
</reference>
<dbReference type="NCBIfam" id="NF038228">
    <property type="entry name" value="IcmH_DotU_IVB"/>
    <property type="match status" value="1"/>
</dbReference>
<dbReference type="PANTHER" id="PTHR38033">
    <property type="entry name" value="MEMBRANE PROTEIN-RELATED"/>
    <property type="match status" value="1"/>
</dbReference>
<feature type="domain" description="Type IV / VI secretion system DotU" evidence="3">
    <location>
        <begin position="59"/>
        <end position="261"/>
    </location>
</feature>
<organism evidence="4">
    <name type="scientific">hydrothermal vent metagenome</name>
    <dbReference type="NCBI Taxonomy" id="652676"/>
    <lineage>
        <taxon>unclassified sequences</taxon>
        <taxon>metagenomes</taxon>
        <taxon>ecological metagenomes</taxon>
    </lineage>
</organism>
<dbReference type="Gene3D" id="1.25.40.590">
    <property type="entry name" value="Type IV / VI secretion system, DotU"/>
    <property type="match status" value="1"/>
</dbReference>
<keyword evidence="2" id="KW-0812">Transmembrane</keyword>
<feature type="compositionally biased region" description="Pro residues" evidence="1">
    <location>
        <begin position="31"/>
        <end position="44"/>
    </location>
</feature>
<feature type="compositionally biased region" description="Basic and acidic residues" evidence="1">
    <location>
        <begin position="1"/>
        <end position="15"/>
    </location>
</feature>
<name>A0A3B0ZKV6_9ZZZZ</name>
<evidence type="ECO:0000259" key="3">
    <source>
        <dbReference type="Pfam" id="PF09850"/>
    </source>
</evidence>
<gene>
    <name evidence="4" type="ORF">MNBD_GAMMA20-1035</name>
</gene>